<evidence type="ECO:0000256" key="6">
    <source>
        <dbReference type="PROSITE-ProRule" id="PRU01052"/>
    </source>
</evidence>
<name>A0A5A9PCP9_9TELE</name>
<dbReference type="InterPro" id="IPR036543">
    <property type="entry name" value="Guanylate-bd_C_sf"/>
</dbReference>
<dbReference type="Pfam" id="PF02841">
    <property type="entry name" value="GBP_C"/>
    <property type="match status" value="1"/>
</dbReference>
<keyword evidence="3" id="KW-0378">Hydrolase</keyword>
<keyword evidence="5" id="KW-0342">GTP-binding</keyword>
<dbReference type="FunFam" id="1.20.1000.10:FF:000001">
    <property type="entry name" value="Guanylate binding protein 1"/>
    <property type="match status" value="1"/>
</dbReference>
<evidence type="ECO:0000256" key="4">
    <source>
        <dbReference type="ARBA" id="ARBA00022859"/>
    </source>
</evidence>
<keyword evidence="10" id="KW-1185">Reference proteome</keyword>
<gene>
    <name evidence="9" type="ORF">E1301_Tti011442</name>
</gene>
<dbReference type="InterPro" id="IPR037684">
    <property type="entry name" value="GBP_C"/>
</dbReference>
<keyword evidence="7" id="KW-0175">Coiled coil</keyword>
<reference evidence="9 10" key="1">
    <citation type="journal article" date="2019" name="Mol. Ecol. Resour.">
        <title>Chromosome-level genome assembly of Triplophysa tibetana, a fish adapted to the harsh high-altitude environment of the Tibetan Plateau.</title>
        <authorList>
            <person name="Yang X."/>
            <person name="Liu H."/>
            <person name="Ma Z."/>
            <person name="Zou Y."/>
            <person name="Zou M."/>
            <person name="Mao Y."/>
            <person name="Li X."/>
            <person name="Wang H."/>
            <person name="Chen T."/>
            <person name="Wang W."/>
            <person name="Yang R."/>
        </authorList>
    </citation>
    <scope>NUCLEOTIDE SEQUENCE [LARGE SCALE GENOMIC DNA]</scope>
    <source>
        <strain evidence="9">TTIB1903HZAU</strain>
        <tissue evidence="9">Muscle</tissue>
    </source>
</reference>
<proteinExistence type="inferred from homology"/>
<sequence length="626" mass="71278">MACGGHMPAPVCLIENGHDGKLFVTKDAIDILNGINEPVVVVSVVGLYRTGKSYLMNRLAGQQSGFALGNTVESKTKGIWMWCVPHPSVKGQTLMLLDTEGLGDVQKGDSKNDGWIFCLAVLLSSTLVYNSRGTIDDDAVQKLQYITELAEQIKIRSSSPSEDEEDEEENSQFVCFFPLFVWVVRDFTLDLEISGKTATEDEYLKYALKLRKGLSKKNTDYNLPRECIRRYFPSRKCFVFPPPASPENMRRLESLRLEDLVADFREATGRFCEYTFFNSPVKTLKGGHRVTGKLLGQLAKIYVETISSGKVPCLDNAVVALANLENKAAVQEALKVYQSGMEEVMNTFPVSLENITSVHQKSSSLATSEFLKRSFKDEKGEYIANLKENIDMYYTKLLNQNETASERKCKELLKDLFSDMNDRLQNGEYSQCGGYEIYCRDRDAIIALYRREPNKGVKAEAVLNEFLNDRAAEANSILHTDMKLTENEKKIQEGKEKEDLLQQKCKEEEEKRIESKRMMEVEQERQKDTIKQMKENFDKEMEQRREEMDRAMESKLKEQEELLSKGFKEKADELHEEIKSFKEKKEGISAGGIFKDYVMPLLGTGADLLSNIFMHRSLLKGLKALK</sequence>
<dbReference type="InterPro" id="IPR030386">
    <property type="entry name" value="G_GB1_RHD3_dom"/>
</dbReference>
<evidence type="ECO:0000256" key="7">
    <source>
        <dbReference type="SAM" id="Coils"/>
    </source>
</evidence>
<dbReference type="InterPro" id="IPR027417">
    <property type="entry name" value="P-loop_NTPase"/>
</dbReference>
<dbReference type="SUPFAM" id="SSF52540">
    <property type="entry name" value="P-loop containing nucleoside triphosphate hydrolases"/>
    <property type="match status" value="1"/>
</dbReference>
<dbReference type="CDD" id="cd01851">
    <property type="entry name" value="GBP"/>
    <property type="match status" value="1"/>
</dbReference>
<comment type="caution">
    <text evidence="9">The sequence shown here is derived from an EMBL/GenBank/DDBJ whole genome shotgun (WGS) entry which is preliminary data.</text>
</comment>
<keyword evidence="2" id="KW-0547">Nucleotide-binding</keyword>
<dbReference type="InterPro" id="IPR003191">
    <property type="entry name" value="Guanylate-bd/ATL_C"/>
</dbReference>
<keyword evidence="4" id="KW-0391">Immunity</keyword>
<dbReference type="GO" id="GO:0003924">
    <property type="term" value="F:GTPase activity"/>
    <property type="evidence" value="ECO:0007669"/>
    <property type="project" value="InterPro"/>
</dbReference>
<dbReference type="AlphaFoldDB" id="A0A5A9PCP9"/>
<organism evidence="9 10">
    <name type="scientific">Triplophysa tibetana</name>
    <dbReference type="NCBI Taxonomy" id="1572043"/>
    <lineage>
        <taxon>Eukaryota</taxon>
        <taxon>Metazoa</taxon>
        <taxon>Chordata</taxon>
        <taxon>Craniata</taxon>
        <taxon>Vertebrata</taxon>
        <taxon>Euteleostomi</taxon>
        <taxon>Actinopterygii</taxon>
        <taxon>Neopterygii</taxon>
        <taxon>Teleostei</taxon>
        <taxon>Ostariophysi</taxon>
        <taxon>Cypriniformes</taxon>
        <taxon>Nemacheilidae</taxon>
        <taxon>Triplophysa</taxon>
    </lineage>
</organism>
<keyword evidence="1" id="KW-0399">Innate immunity</keyword>
<dbReference type="Pfam" id="PF02263">
    <property type="entry name" value="GBP"/>
    <property type="match status" value="1"/>
</dbReference>
<feature type="coiled-coil region" evidence="7">
    <location>
        <begin position="484"/>
        <end position="584"/>
    </location>
</feature>
<evidence type="ECO:0000256" key="1">
    <source>
        <dbReference type="ARBA" id="ARBA00022588"/>
    </source>
</evidence>
<dbReference type="Gene3D" id="1.20.1000.10">
    <property type="entry name" value="Guanylate-binding protein, C-terminal domain"/>
    <property type="match status" value="1"/>
</dbReference>
<dbReference type="Gene3D" id="3.40.50.300">
    <property type="entry name" value="P-loop containing nucleotide triphosphate hydrolases"/>
    <property type="match status" value="1"/>
</dbReference>
<evidence type="ECO:0000313" key="9">
    <source>
        <dbReference type="EMBL" id="KAA0718779.1"/>
    </source>
</evidence>
<dbReference type="PROSITE" id="PS51715">
    <property type="entry name" value="G_GB1_RHD3"/>
    <property type="match status" value="1"/>
</dbReference>
<dbReference type="PANTHER" id="PTHR10751">
    <property type="entry name" value="GUANYLATE BINDING PROTEIN"/>
    <property type="match status" value="1"/>
</dbReference>
<dbReference type="CDD" id="cd16269">
    <property type="entry name" value="GBP_C"/>
    <property type="match status" value="1"/>
</dbReference>
<evidence type="ECO:0000256" key="3">
    <source>
        <dbReference type="ARBA" id="ARBA00022801"/>
    </source>
</evidence>
<dbReference type="Proteomes" id="UP000324632">
    <property type="component" value="Chromosome 7"/>
</dbReference>
<protein>
    <submittedName>
        <fullName evidence="9">Guanylate-binding protein 1</fullName>
    </submittedName>
</protein>
<evidence type="ECO:0000256" key="5">
    <source>
        <dbReference type="ARBA" id="ARBA00023134"/>
    </source>
</evidence>
<dbReference type="EMBL" id="SOYY01000007">
    <property type="protein sequence ID" value="KAA0718779.1"/>
    <property type="molecule type" value="Genomic_DNA"/>
</dbReference>
<dbReference type="SUPFAM" id="SSF48340">
    <property type="entry name" value="Interferon-induced guanylate-binding protein 1 (GBP1), C-terminal domain"/>
    <property type="match status" value="1"/>
</dbReference>
<dbReference type="GO" id="GO:0005525">
    <property type="term" value="F:GTP binding"/>
    <property type="evidence" value="ECO:0007669"/>
    <property type="project" value="UniProtKB-KW"/>
</dbReference>
<dbReference type="FunFam" id="3.40.50.300:FF:002581">
    <property type="entry name" value="Guanylate-binding protein 4"/>
    <property type="match status" value="1"/>
</dbReference>
<dbReference type="GO" id="GO:0045087">
    <property type="term" value="P:innate immune response"/>
    <property type="evidence" value="ECO:0007669"/>
    <property type="project" value="UniProtKB-KW"/>
</dbReference>
<evidence type="ECO:0000313" key="10">
    <source>
        <dbReference type="Proteomes" id="UP000324632"/>
    </source>
</evidence>
<evidence type="ECO:0000256" key="2">
    <source>
        <dbReference type="ARBA" id="ARBA00022741"/>
    </source>
</evidence>
<dbReference type="InterPro" id="IPR015894">
    <property type="entry name" value="Guanylate-bd_N"/>
</dbReference>
<evidence type="ECO:0000259" key="8">
    <source>
        <dbReference type="PROSITE" id="PS51715"/>
    </source>
</evidence>
<accession>A0A5A9PCP9</accession>
<feature type="domain" description="GB1/RHD3-type G" evidence="8">
    <location>
        <begin position="36"/>
        <end position="280"/>
    </location>
</feature>
<comment type="similarity">
    <text evidence="6">Belongs to the TRAFAC class dynamin-like GTPase superfamily. GB1/RHD3 GTPase family.</text>
</comment>